<reference evidence="3 4" key="1">
    <citation type="submission" date="2019-03" db="EMBL/GenBank/DDBJ databases">
        <title>Draft genome sequences of novel Actinobacteria.</title>
        <authorList>
            <person name="Sahin N."/>
            <person name="Ay H."/>
            <person name="Saygin H."/>
        </authorList>
    </citation>
    <scope>NUCLEOTIDE SEQUENCE [LARGE SCALE GENOMIC DNA]</scope>
    <source>
        <strain evidence="3 4">6K102</strain>
    </source>
</reference>
<evidence type="ECO:0000256" key="1">
    <source>
        <dbReference type="SAM" id="MobiDB-lite"/>
    </source>
</evidence>
<protein>
    <submittedName>
        <fullName evidence="3">N-acetyltransferase</fullName>
    </submittedName>
</protein>
<dbReference type="AlphaFoldDB" id="A0A4R5FT81"/>
<dbReference type="SUPFAM" id="SSF55729">
    <property type="entry name" value="Acyl-CoA N-acyltransferases (Nat)"/>
    <property type="match status" value="1"/>
</dbReference>
<dbReference type="PANTHER" id="PTHR42791">
    <property type="entry name" value="GNAT FAMILY ACETYLTRANSFERASE"/>
    <property type="match status" value="1"/>
</dbReference>
<proteinExistence type="predicted"/>
<keyword evidence="3" id="KW-0808">Transferase</keyword>
<dbReference type="EMBL" id="SMLD01000018">
    <property type="protein sequence ID" value="TDE56714.1"/>
    <property type="molecule type" value="Genomic_DNA"/>
</dbReference>
<dbReference type="InterPro" id="IPR016181">
    <property type="entry name" value="Acyl_CoA_acyltransferase"/>
</dbReference>
<gene>
    <name evidence="3" type="ORF">E1295_09955</name>
</gene>
<evidence type="ECO:0000313" key="4">
    <source>
        <dbReference type="Proteomes" id="UP000295136"/>
    </source>
</evidence>
<dbReference type="InterPro" id="IPR052523">
    <property type="entry name" value="Trichothecene_AcTrans"/>
</dbReference>
<dbReference type="PANTHER" id="PTHR42791:SF1">
    <property type="entry name" value="N-ACETYLTRANSFERASE DOMAIN-CONTAINING PROTEIN"/>
    <property type="match status" value="1"/>
</dbReference>
<dbReference type="Pfam" id="PF00583">
    <property type="entry name" value="Acetyltransf_1"/>
    <property type="match status" value="1"/>
</dbReference>
<keyword evidence="4" id="KW-1185">Reference proteome</keyword>
<evidence type="ECO:0000259" key="2">
    <source>
        <dbReference type="PROSITE" id="PS51186"/>
    </source>
</evidence>
<dbReference type="InterPro" id="IPR000182">
    <property type="entry name" value="GNAT_dom"/>
</dbReference>
<dbReference type="RefSeq" id="WP_132629876.1">
    <property type="nucleotide sequence ID" value="NZ_SMLD01000018.1"/>
</dbReference>
<feature type="domain" description="N-acetyltransferase" evidence="2">
    <location>
        <begin position="42"/>
        <end position="207"/>
    </location>
</feature>
<dbReference type="GO" id="GO:0016747">
    <property type="term" value="F:acyltransferase activity, transferring groups other than amino-acyl groups"/>
    <property type="evidence" value="ECO:0007669"/>
    <property type="project" value="InterPro"/>
</dbReference>
<evidence type="ECO:0000313" key="3">
    <source>
        <dbReference type="EMBL" id="TDE56714.1"/>
    </source>
</evidence>
<feature type="region of interest" description="Disordered" evidence="1">
    <location>
        <begin position="1"/>
        <end position="21"/>
    </location>
</feature>
<organism evidence="3 4">
    <name type="scientific">Nonomuraea mesophila</name>
    <dbReference type="NCBI Taxonomy" id="2530382"/>
    <lineage>
        <taxon>Bacteria</taxon>
        <taxon>Bacillati</taxon>
        <taxon>Actinomycetota</taxon>
        <taxon>Actinomycetes</taxon>
        <taxon>Streptosporangiales</taxon>
        <taxon>Streptosporangiaceae</taxon>
        <taxon>Nonomuraea</taxon>
    </lineage>
</organism>
<name>A0A4R5FT81_9ACTN</name>
<accession>A0A4R5FT81</accession>
<comment type="caution">
    <text evidence="3">The sequence shown here is derived from an EMBL/GenBank/DDBJ whole genome shotgun (WGS) entry which is preliminary data.</text>
</comment>
<dbReference type="PROSITE" id="PS51186">
    <property type="entry name" value="GNAT"/>
    <property type="match status" value="1"/>
</dbReference>
<dbReference type="CDD" id="cd04301">
    <property type="entry name" value="NAT_SF"/>
    <property type="match status" value="1"/>
</dbReference>
<dbReference type="Gene3D" id="3.40.630.30">
    <property type="match status" value="1"/>
</dbReference>
<dbReference type="Proteomes" id="UP000295136">
    <property type="component" value="Unassembled WGS sequence"/>
</dbReference>
<sequence>MTGRATPPDGPASGLGRERAAAGDAEERAAVRVLTAAFADDAVIRWLNPQVSARMFAFVVAESAAAGGLEVQDETAAAVWLPWSAGGSTPGPATSGPPPELPVRLRQYVELTAARHPSDHDHLYLQFLGVHPACQGKGAGSALLARGLARADAAGLPAYLEASGQANQRLYERHGFVPHGDPILLPDGPAVRPMWREPGIIPDQPRQ</sequence>